<evidence type="ECO:0000313" key="1">
    <source>
        <dbReference type="EMBL" id="ACL06265.1"/>
    </source>
</evidence>
<dbReference type="KEGG" id="dal:Dalk_4587"/>
<dbReference type="AlphaFoldDB" id="B8FNI4"/>
<dbReference type="HOGENOM" id="CLU_1882353_0_0_7"/>
<dbReference type="Proteomes" id="UP000000739">
    <property type="component" value="Chromosome"/>
</dbReference>
<proteinExistence type="predicted"/>
<evidence type="ECO:0000313" key="2">
    <source>
        <dbReference type="Proteomes" id="UP000000739"/>
    </source>
</evidence>
<reference evidence="1 2" key="1">
    <citation type="journal article" date="2012" name="Environ. Microbiol.">
        <title>The genome sequence of Desulfatibacillum alkenivorans AK-01: a blueprint for anaerobic alkane oxidation.</title>
        <authorList>
            <person name="Callaghan A.V."/>
            <person name="Morris B.E."/>
            <person name="Pereira I.A."/>
            <person name="McInerney M.J."/>
            <person name="Austin R.N."/>
            <person name="Groves J.T."/>
            <person name="Kukor J.J."/>
            <person name="Suflita J.M."/>
            <person name="Young L.Y."/>
            <person name="Zylstra G.J."/>
            <person name="Wawrik B."/>
        </authorList>
    </citation>
    <scope>NUCLEOTIDE SEQUENCE [LARGE SCALE GENOMIC DNA]</scope>
    <source>
        <strain evidence="1 2">AK-01</strain>
    </source>
</reference>
<gene>
    <name evidence="1" type="ordered locus">Dalk_4587</name>
</gene>
<keyword evidence="2" id="KW-1185">Reference proteome</keyword>
<dbReference type="EMBL" id="CP001322">
    <property type="protein sequence ID" value="ACL06265.1"/>
    <property type="molecule type" value="Genomic_DNA"/>
</dbReference>
<sequence length="135" mass="14770">MTGFDCDGTIPDYVKLYGEFYDPTEFYFNSPGVQFIDQPTVVNLVQKMISGGMTQCAIGDELGVSQTTIKKIARKHKLGNSYPGHKGNIIKLFDKGVRDAKKIASSVGCQPGYVYKVASKLGISLNKKELARRAG</sequence>
<accession>B8FNI4</accession>
<protein>
    <submittedName>
        <fullName evidence="1">Uncharacterized protein</fullName>
    </submittedName>
</protein>
<organism evidence="1 2">
    <name type="scientific">Desulfatibacillum aliphaticivorans</name>
    <dbReference type="NCBI Taxonomy" id="218208"/>
    <lineage>
        <taxon>Bacteria</taxon>
        <taxon>Pseudomonadati</taxon>
        <taxon>Thermodesulfobacteriota</taxon>
        <taxon>Desulfobacteria</taxon>
        <taxon>Desulfobacterales</taxon>
        <taxon>Desulfatibacillaceae</taxon>
        <taxon>Desulfatibacillum</taxon>
    </lineage>
</organism>
<name>B8FNI4_DESAL</name>